<dbReference type="GO" id="GO:0043103">
    <property type="term" value="P:hypoxanthine salvage"/>
    <property type="evidence" value="ECO:0007669"/>
    <property type="project" value="TreeGrafter"/>
</dbReference>
<evidence type="ECO:0000259" key="7">
    <source>
        <dbReference type="Pfam" id="PF00962"/>
    </source>
</evidence>
<dbReference type="OrthoDB" id="105475at2"/>
<evidence type="ECO:0000256" key="5">
    <source>
        <dbReference type="ARBA" id="ARBA00022801"/>
    </source>
</evidence>
<evidence type="ECO:0000313" key="9">
    <source>
        <dbReference type="Proteomes" id="UP000295537"/>
    </source>
</evidence>
<accession>A0A4R2N9Z7</accession>
<dbReference type="GO" id="GO:0004000">
    <property type="term" value="F:adenosine deaminase activity"/>
    <property type="evidence" value="ECO:0007669"/>
    <property type="project" value="UniProtKB-ARBA"/>
</dbReference>
<dbReference type="Pfam" id="PF00962">
    <property type="entry name" value="A_deaminase"/>
    <property type="match status" value="1"/>
</dbReference>
<dbReference type="InterPro" id="IPR006330">
    <property type="entry name" value="Ado/ade_deaminase"/>
</dbReference>
<evidence type="ECO:0000256" key="2">
    <source>
        <dbReference type="ARBA" id="ARBA00006676"/>
    </source>
</evidence>
<evidence type="ECO:0000256" key="6">
    <source>
        <dbReference type="ARBA" id="ARBA00022833"/>
    </source>
</evidence>
<comment type="cofactor">
    <cofactor evidence="1">
        <name>Zn(2+)</name>
        <dbReference type="ChEBI" id="CHEBI:29105"/>
    </cofactor>
</comment>
<proteinExistence type="inferred from homology"/>
<sequence>MNNQLKQYGIIELHLHLDGSLSPEWIIEWAEKQQIALPTKDIQQLNQYISVPADCTDLNDYLRCFALPVSLLQTPAALTSAVCDLVERLDKLGLVYAEIRFAPQLHTRKSMTQEQAVQAALQGLKQGLANKTNLFTANLILCCMRFEDNQAQNMETIHLTKQYLGQGVVAADLAGSENLHPMEYYAAPFEFAKQSRLPFTLHAGEGAGAENVAKALDLGAARIGHGVRAIENHHVVERLASQKTPLEMCPCSNLQTKTVKHLADYPLRTFLQKGIVATLSSDNMTVSNTTIHAQFELLENHYQLSQTEAQQLVRNAIQAAFLSEQDKQALLAYTQQRYPELAL</sequence>
<protein>
    <recommendedName>
        <fullName evidence="3">adenosine deaminase</fullName>
        <ecNumber evidence="3">3.5.4.4</ecNumber>
    </recommendedName>
</protein>
<dbReference type="EMBL" id="SLXJ01000004">
    <property type="protein sequence ID" value="TCP17891.1"/>
    <property type="molecule type" value="Genomic_DNA"/>
</dbReference>
<evidence type="ECO:0000256" key="4">
    <source>
        <dbReference type="ARBA" id="ARBA00022723"/>
    </source>
</evidence>
<organism evidence="8 9">
    <name type="scientific">Nicoletella semolina</name>
    <dbReference type="NCBI Taxonomy" id="271160"/>
    <lineage>
        <taxon>Bacteria</taxon>
        <taxon>Pseudomonadati</taxon>
        <taxon>Pseudomonadota</taxon>
        <taxon>Gammaproteobacteria</taxon>
        <taxon>Pasteurellales</taxon>
        <taxon>Pasteurellaceae</taxon>
        <taxon>Nicoletella</taxon>
    </lineage>
</organism>
<name>A0A4R2N9Z7_9PAST</name>
<evidence type="ECO:0000313" key="8">
    <source>
        <dbReference type="EMBL" id="TCP17891.1"/>
    </source>
</evidence>
<comment type="similarity">
    <text evidence="2">Belongs to the metallo-dependent hydrolases superfamily. Adenosine and AMP deaminases family.</text>
</comment>
<gene>
    <name evidence="8" type="ORF">EV693_104122</name>
</gene>
<dbReference type="RefSeq" id="WP_132501126.1">
    <property type="nucleotide sequence ID" value="NZ_LVXA01000001.1"/>
</dbReference>
<dbReference type="PANTHER" id="PTHR11409:SF43">
    <property type="entry name" value="ADENOSINE DEAMINASE"/>
    <property type="match status" value="1"/>
</dbReference>
<dbReference type="InterPro" id="IPR001365">
    <property type="entry name" value="A_deaminase_dom"/>
</dbReference>
<keyword evidence="5" id="KW-0378">Hydrolase</keyword>
<dbReference type="GO" id="GO:0006154">
    <property type="term" value="P:adenosine catabolic process"/>
    <property type="evidence" value="ECO:0007669"/>
    <property type="project" value="TreeGrafter"/>
</dbReference>
<dbReference type="AlphaFoldDB" id="A0A4R2N9Z7"/>
<dbReference type="GO" id="GO:0046872">
    <property type="term" value="F:metal ion binding"/>
    <property type="evidence" value="ECO:0007669"/>
    <property type="project" value="UniProtKB-KW"/>
</dbReference>
<keyword evidence="6" id="KW-0862">Zinc</keyword>
<dbReference type="SUPFAM" id="SSF51556">
    <property type="entry name" value="Metallo-dependent hydrolases"/>
    <property type="match status" value="1"/>
</dbReference>
<dbReference type="Proteomes" id="UP000295537">
    <property type="component" value="Unassembled WGS sequence"/>
</dbReference>
<dbReference type="EC" id="3.5.4.4" evidence="3"/>
<dbReference type="GO" id="GO:0046103">
    <property type="term" value="P:inosine biosynthetic process"/>
    <property type="evidence" value="ECO:0007669"/>
    <property type="project" value="TreeGrafter"/>
</dbReference>
<evidence type="ECO:0000256" key="3">
    <source>
        <dbReference type="ARBA" id="ARBA00012784"/>
    </source>
</evidence>
<feature type="domain" description="Adenosine deaminase" evidence="7">
    <location>
        <begin position="12"/>
        <end position="331"/>
    </location>
</feature>
<comment type="caution">
    <text evidence="8">The sequence shown here is derived from an EMBL/GenBank/DDBJ whole genome shotgun (WGS) entry which is preliminary data.</text>
</comment>
<dbReference type="GO" id="GO:0005829">
    <property type="term" value="C:cytosol"/>
    <property type="evidence" value="ECO:0007669"/>
    <property type="project" value="TreeGrafter"/>
</dbReference>
<evidence type="ECO:0000256" key="1">
    <source>
        <dbReference type="ARBA" id="ARBA00001947"/>
    </source>
</evidence>
<reference evidence="8 9" key="1">
    <citation type="submission" date="2019-03" db="EMBL/GenBank/DDBJ databases">
        <title>Genomic Encyclopedia of Type Strains, Phase IV (KMG-IV): sequencing the most valuable type-strain genomes for metagenomic binning, comparative biology and taxonomic classification.</title>
        <authorList>
            <person name="Goeker M."/>
        </authorList>
    </citation>
    <scope>NUCLEOTIDE SEQUENCE [LARGE SCALE GENOMIC DNA]</scope>
    <source>
        <strain evidence="8 9">DSM 16380</strain>
    </source>
</reference>
<dbReference type="Gene3D" id="3.20.20.140">
    <property type="entry name" value="Metal-dependent hydrolases"/>
    <property type="match status" value="1"/>
</dbReference>
<dbReference type="NCBIfam" id="TIGR01430">
    <property type="entry name" value="aden_deam"/>
    <property type="match status" value="1"/>
</dbReference>
<keyword evidence="4" id="KW-0479">Metal-binding</keyword>
<dbReference type="InterPro" id="IPR032466">
    <property type="entry name" value="Metal_Hydrolase"/>
</dbReference>
<dbReference type="PANTHER" id="PTHR11409">
    <property type="entry name" value="ADENOSINE DEAMINASE"/>
    <property type="match status" value="1"/>
</dbReference>
<keyword evidence="9" id="KW-1185">Reference proteome</keyword>